<dbReference type="InterPro" id="IPR000812">
    <property type="entry name" value="TFIIB"/>
</dbReference>
<dbReference type="InterPro" id="IPR036915">
    <property type="entry name" value="Cyclin-like_sf"/>
</dbReference>
<dbReference type="GO" id="GO:0097550">
    <property type="term" value="C:transcription preinitiation complex"/>
    <property type="evidence" value="ECO:0007669"/>
    <property type="project" value="TreeGrafter"/>
</dbReference>
<dbReference type="AlphaFoldDB" id="A0A6C0CS50"/>
<organism evidence="4">
    <name type="scientific">viral metagenome</name>
    <dbReference type="NCBI Taxonomy" id="1070528"/>
    <lineage>
        <taxon>unclassified sequences</taxon>
        <taxon>metagenomes</taxon>
        <taxon>organismal metagenomes</taxon>
    </lineage>
</organism>
<name>A0A6C0CS50_9ZZZZ</name>
<dbReference type="PANTHER" id="PTHR11618:SF13">
    <property type="entry name" value="TRANSCRIPTION INITIATION FACTOR IIB"/>
    <property type="match status" value="1"/>
</dbReference>
<keyword evidence="1" id="KW-0805">Transcription regulation</keyword>
<feature type="domain" description="Transcription factor TFIIB cyclin-like" evidence="3">
    <location>
        <begin position="228"/>
        <end position="316"/>
    </location>
</feature>
<reference evidence="4" key="1">
    <citation type="journal article" date="2020" name="Nature">
        <title>Giant virus diversity and host interactions through global metagenomics.</title>
        <authorList>
            <person name="Schulz F."/>
            <person name="Roux S."/>
            <person name="Paez-Espino D."/>
            <person name="Jungbluth S."/>
            <person name="Walsh D.A."/>
            <person name="Denef V.J."/>
            <person name="McMahon K.D."/>
            <person name="Konstantinidis K.T."/>
            <person name="Eloe-Fadrosh E.A."/>
            <person name="Kyrpides N.C."/>
            <person name="Woyke T."/>
        </authorList>
    </citation>
    <scope>NUCLEOTIDE SEQUENCE</scope>
    <source>
        <strain evidence="4">GVMAG-M-3300021962-46</strain>
    </source>
</reference>
<dbReference type="GO" id="GO:0070897">
    <property type="term" value="P:transcription preinitiation complex assembly"/>
    <property type="evidence" value="ECO:0007669"/>
    <property type="project" value="InterPro"/>
</dbReference>
<dbReference type="Gene3D" id="1.10.472.170">
    <property type="match status" value="1"/>
</dbReference>
<dbReference type="PRINTS" id="PR00685">
    <property type="entry name" value="TIFACTORIIB"/>
</dbReference>
<sequence length="325" mass="37695">MDYEAEEDFCWKLLHDLKPASEKQVPVEAYSEDNDQKCEHCHSIELIIKEGQYVCRHCNVIESRVIDDGAEWRFYGAEDNRSDDPTRCGMPTNNLLPKSSMGSMIGYYKYNKDNRDIGRIRRYLIWNSMPHWERTLYQIFEQLNNTGNTNGIPVKVIDDSKVFFKRASEMKISRGDNKDGLIASCLYYACLINKVPRSTKEISRMFKIDHDVLTKGNARFQELLKINVEASNADDFISRFGSNLNMNWADIDQCRELTKKIEDMEIVSENAPTSVAASAIYFYSFYKDLEINKKYISETCDVSEVTITKCFKKLQKYKNILLVSA</sequence>
<evidence type="ECO:0000256" key="2">
    <source>
        <dbReference type="ARBA" id="ARBA00023163"/>
    </source>
</evidence>
<dbReference type="SUPFAM" id="SSF47954">
    <property type="entry name" value="Cyclin-like"/>
    <property type="match status" value="2"/>
</dbReference>
<dbReference type="PANTHER" id="PTHR11618">
    <property type="entry name" value="TRANSCRIPTION INITIATION FACTOR IIB-RELATED"/>
    <property type="match status" value="1"/>
</dbReference>
<dbReference type="Gene3D" id="1.10.472.10">
    <property type="entry name" value="Cyclin-like"/>
    <property type="match status" value="1"/>
</dbReference>
<evidence type="ECO:0000256" key="1">
    <source>
        <dbReference type="ARBA" id="ARBA00023015"/>
    </source>
</evidence>
<dbReference type="EMBL" id="MN739479">
    <property type="protein sequence ID" value="QHT07113.1"/>
    <property type="molecule type" value="Genomic_DNA"/>
</dbReference>
<feature type="domain" description="Transcription factor TFIIB cyclin-like" evidence="3">
    <location>
        <begin position="140"/>
        <end position="216"/>
    </location>
</feature>
<dbReference type="GO" id="GO:0005634">
    <property type="term" value="C:nucleus"/>
    <property type="evidence" value="ECO:0007669"/>
    <property type="project" value="TreeGrafter"/>
</dbReference>
<evidence type="ECO:0000259" key="3">
    <source>
        <dbReference type="Pfam" id="PF00382"/>
    </source>
</evidence>
<evidence type="ECO:0000313" key="4">
    <source>
        <dbReference type="EMBL" id="QHT07113.1"/>
    </source>
</evidence>
<dbReference type="InterPro" id="IPR013150">
    <property type="entry name" value="TFIIB_cyclin"/>
</dbReference>
<proteinExistence type="predicted"/>
<dbReference type="GO" id="GO:0017025">
    <property type="term" value="F:TBP-class protein binding"/>
    <property type="evidence" value="ECO:0007669"/>
    <property type="project" value="InterPro"/>
</dbReference>
<dbReference type="SUPFAM" id="SSF57783">
    <property type="entry name" value="Zinc beta-ribbon"/>
    <property type="match status" value="1"/>
</dbReference>
<protein>
    <recommendedName>
        <fullName evidence="3">Transcription factor TFIIB cyclin-like domain-containing protein</fullName>
    </recommendedName>
</protein>
<keyword evidence="2" id="KW-0804">Transcription</keyword>
<dbReference type="Pfam" id="PF00382">
    <property type="entry name" value="TFIIB"/>
    <property type="match status" value="2"/>
</dbReference>
<accession>A0A6C0CS50</accession>